<feature type="compositionally biased region" description="Acidic residues" evidence="1">
    <location>
        <begin position="298"/>
        <end position="312"/>
    </location>
</feature>
<evidence type="ECO:0000313" key="2">
    <source>
        <dbReference type="EMBL" id="CAE2341796.1"/>
    </source>
</evidence>
<accession>A0A7S4PPH1</accession>
<name>A0A7S4PPH1_GUITH</name>
<protein>
    <submittedName>
        <fullName evidence="2">Uncharacterized protein</fullName>
    </submittedName>
</protein>
<evidence type="ECO:0000256" key="1">
    <source>
        <dbReference type="SAM" id="MobiDB-lite"/>
    </source>
</evidence>
<organism evidence="2">
    <name type="scientific">Guillardia theta</name>
    <name type="common">Cryptophyte</name>
    <name type="synonym">Cryptomonas phi</name>
    <dbReference type="NCBI Taxonomy" id="55529"/>
    <lineage>
        <taxon>Eukaryota</taxon>
        <taxon>Cryptophyceae</taxon>
        <taxon>Pyrenomonadales</taxon>
        <taxon>Geminigeraceae</taxon>
        <taxon>Guillardia</taxon>
    </lineage>
</organism>
<proteinExistence type="predicted"/>
<dbReference type="AlphaFoldDB" id="A0A7S4PPH1"/>
<reference evidence="2" key="1">
    <citation type="submission" date="2021-01" db="EMBL/GenBank/DDBJ databases">
        <authorList>
            <person name="Corre E."/>
            <person name="Pelletier E."/>
            <person name="Niang G."/>
            <person name="Scheremetjew M."/>
            <person name="Finn R."/>
            <person name="Kale V."/>
            <person name="Holt S."/>
            <person name="Cochrane G."/>
            <person name="Meng A."/>
            <person name="Brown T."/>
            <person name="Cohen L."/>
        </authorList>
    </citation>
    <scope>NUCLEOTIDE SEQUENCE</scope>
    <source>
        <strain evidence="2">CCMP 2712</strain>
    </source>
</reference>
<feature type="compositionally biased region" description="Polar residues" evidence="1">
    <location>
        <begin position="48"/>
        <end position="66"/>
    </location>
</feature>
<feature type="region of interest" description="Disordered" evidence="1">
    <location>
        <begin position="271"/>
        <end position="315"/>
    </location>
</feature>
<sequence>MVAQSVASASPSSLCAKDPHLGFVCEVDDCGTTGWIREYEDGFAAHSQNRELQGPEKSNSSTSYQVEGTRHYSRQNKRHCKRGTRRFATARQPQLSSIQQVASILLDISDRVPFSGVKTSNNKVWSKFDKKTRACSTIQEVLAQAQWFLAQVKPTLVTEEWTSSKLVWKDECLRCVGIKHCKALVLQLESHAIDWRAVMQAWTRERNAAASQQEQEEGAEVVEENLTNAREICTPDGKRRFKWISKEKAAIPGHVQPMRVSLVLNIPAENETLENEQGMEQPSEADRYEDAVNGSQTEDSDAMYEDPSEPLTEDGMRDDLIDEDLWVEFGGKDPEVDIKTPATNMSSLSEGMSPVISAPNEAAVCMQASDAEKNDAVETFLKPAGLPDDSSLEKSSMLPLVKAEVGRDLVMPWPQSLAAGSAGVVVQGQEADDFNAPLFEQAAFW</sequence>
<feature type="region of interest" description="Disordered" evidence="1">
    <location>
        <begin position="48"/>
        <end position="78"/>
    </location>
</feature>
<dbReference type="EMBL" id="HBKN01051014">
    <property type="protein sequence ID" value="CAE2341796.1"/>
    <property type="molecule type" value="Transcribed_RNA"/>
</dbReference>
<gene>
    <name evidence="2" type="ORF">GTHE00462_LOCUS39792</name>
</gene>